<dbReference type="InterPro" id="IPR018120">
    <property type="entry name" value="Glyco_hydro_1_AS"/>
</dbReference>
<gene>
    <name evidence="7" type="ORF">HMPREF9488_03519</name>
</gene>
<dbReference type="GO" id="GO:0005829">
    <property type="term" value="C:cytosol"/>
    <property type="evidence" value="ECO:0007669"/>
    <property type="project" value="TreeGrafter"/>
</dbReference>
<dbReference type="InterPro" id="IPR001360">
    <property type="entry name" value="Glyco_hydro_1"/>
</dbReference>
<dbReference type="PROSITE" id="PS00572">
    <property type="entry name" value="GLYCOSYL_HYDROL_F1_1"/>
    <property type="match status" value="1"/>
</dbReference>
<dbReference type="OrthoDB" id="9765195at2"/>
<keyword evidence="3 6" id="KW-0326">Glycosidase</keyword>
<proteinExistence type="inferred from homology"/>
<evidence type="ECO:0000256" key="4">
    <source>
        <dbReference type="PROSITE-ProRule" id="PRU10055"/>
    </source>
</evidence>
<evidence type="ECO:0000256" key="5">
    <source>
        <dbReference type="RuleBase" id="RU003690"/>
    </source>
</evidence>
<dbReference type="InterPro" id="IPR017853">
    <property type="entry name" value="GH"/>
</dbReference>
<dbReference type="Pfam" id="PF00232">
    <property type="entry name" value="Glyco_hydro_1"/>
    <property type="match status" value="1"/>
</dbReference>
<reference evidence="7 8" key="1">
    <citation type="submission" date="2010-12" db="EMBL/GenBank/DDBJ databases">
        <title>The Genome Sequence of Coprobacillus sp. strain 29_1.</title>
        <authorList>
            <consortium name="The Broad Institute Genome Sequencing Platform"/>
            <person name="Earl A."/>
            <person name="Ward D."/>
            <person name="Feldgarden M."/>
            <person name="Gevers D."/>
            <person name="Daigneault M."/>
            <person name="Sibley C.D."/>
            <person name="White A."/>
            <person name="Strauss J."/>
            <person name="Allen-Vercoe E."/>
            <person name="Young S.K."/>
            <person name="Zeng Q."/>
            <person name="Gargeya S."/>
            <person name="Fitzgerald M."/>
            <person name="Haas B."/>
            <person name="Abouelleil A."/>
            <person name="Alvarado L."/>
            <person name="Arachchi H.M."/>
            <person name="Berlin A."/>
            <person name="Brown A."/>
            <person name="Chapman S.B."/>
            <person name="Chen Z."/>
            <person name="Dunbar C."/>
            <person name="Freedman E."/>
            <person name="Gearin G."/>
            <person name="Gellesch M."/>
            <person name="Goldberg J."/>
            <person name="Griggs A."/>
            <person name="Gujja S."/>
            <person name="Heilman E."/>
            <person name="Heiman D."/>
            <person name="Howarth C."/>
            <person name="Larson L."/>
            <person name="Lui A."/>
            <person name="MacDonald P.J.P."/>
            <person name="Mehta T."/>
            <person name="Montmayeur A."/>
            <person name="Murphy C."/>
            <person name="Neiman D."/>
            <person name="Pearson M."/>
            <person name="Priest M."/>
            <person name="Roberts A."/>
            <person name="Saif S."/>
            <person name="Shea T."/>
            <person name="Shenoy N."/>
            <person name="Sisk P."/>
            <person name="Stolte C."/>
            <person name="Sykes S."/>
            <person name="White J."/>
            <person name="Yandava C."/>
            <person name="Nusbaum C."/>
            <person name="Birren B."/>
        </authorList>
    </citation>
    <scope>NUCLEOTIDE SEQUENCE [LARGE SCALE GENOMIC DNA]</scope>
    <source>
        <strain evidence="7 8">29_1</strain>
    </source>
</reference>
<dbReference type="GeneID" id="78228494"/>
<evidence type="ECO:0000313" key="8">
    <source>
        <dbReference type="Proteomes" id="UP000003157"/>
    </source>
</evidence>
<dbReference type="Gene3D" id="3.20.20.80">
    <property type="entry name" value="Glycosidases"/>
    <property type="match status" value="1"/>
</dbReference>
<evidence type="ECO:0000256" key="1">
    <source>
        <dbReference type="ARBA" id="ARBA00010838"/>
    </source>
</evidence>
<dbReference type="PROSITE" id="PS00653">
    <property type="entry name" value="GLYCOSYL_HYDROL_F1_2"/>
    <property type="match status" value="1"/>
</dbReference>
<evidence type="ECO:0000256" key="6">
    <source>
        <dbReference type="RuleBase" id="RU004468"/>
    </source>
</evidence>
<dbReference type="GO" id="GO:0016052">
    <property type="term" value="P:carbohydrate catabolic process"/>
    <property type="evidence" value="ECO:0007669"/>
    <property type="project" value="TreeGrafter"/>
</dbReference>
<name>E7GFH6_9FIRM</name>
<protein>
    <submittedName>
        <fullName evidence="7">Aryl-phospho-beta-D-glucosidase bglH</fullName>
    </submittedName>
</protein>
<evidence type="ECO:0000256" key="3">
    <source>
        <dbReference type="ARBA" id="ARBA00023295"/>
    </source>
</evidence>
<dbReference type="HOGENOM" id="CLU_001859_0_2_9"/>
<dbReference type="eggNOG" id="COG2723">
    <property type="taxonomic scope" value="Bacteria"/>
</dbReference>
<feature type="active site" description="Nucleophile" evidence="4">
    <location>
        <position position="370"/>
    </location>
</feature>
<dbReference type="PANTHER" id="PTHR10353:SF122">
    <property type="entry name" value="6-PHOSPHO-BETA-GLUCOSIDASE ASCB-RELATED"/>
    <property type="match status" value="1"/>
</dbReference>
<organism evidence="7 8">
    <name type="scientific">Coprobacillus cateniformis</name>
    <dbReference type="NCBI Taxonomy" id="100884"/>
    <lineage>
        <taxon>Bacteria</taxon>
        <taxon>Bacillati</taxon>
        <taxon>Bacillota</taxon>
        <taxon>Erysipelotrichia</taxon>
        <taxon>Erysipelotrichales</taxon>
        <taxon>Coprobacillaceae</taxon>
        <taxon>Coprobacillus</taxon>
    </lineage>
</organism>
<dbReference type="STRING" id="100884.GCA_000269565_00593"/>
<keyword evidence="8" id="KW-1185">Reference proteome</keyword>
<dbReference type="RefSeq" id="WP_008790601.1">
    <property type="nucleotide sequence ID" value="NZ_AKCB01000001.1"/>
</dbReference>
<dbReference type="PANTHER" id="PTHR10353">
    <property type="entry name" value="GLYCOSYL HYDROLASE"/>
    <property type="match status" value="1"/>
</dbReference>
<accession>E7GFH6</accession>
<keyword evidence="2 6" id="KW-0378">Hydrolase</keyword>
<comment type="similarity">
    <text evidence="1 5">Belongs to the glycosyl hydrolase 1 family.</text>
</comment>
<comment type="caution">
    <text evidence="7">The sequence shown here is derived from an EMBL/GenBank/DDBJ whole genome shotgun (WGS) entry which is preliminary data.</text>
</comment>
<evidence type="ECO:0000313" key="7">
    <source>
        <dbReference type="EMBL" id="EFW03237.1"/>
    </source>
</evidence>
<sequence length="470" mass="54684">MKESIFDSHFLWGGAIAAHQVEGAYNEDGKEPSTADTLLVNEERFEHYGEYINQNKYYPSHKAIDFYHCFKEDIKLFAEMGFKALRTSIAWTRIYPKGIEEKPNEAGLQFYDDLFDEMLKYNIEPIITITHYETPLYLAREYGGWKNRKLIALYEKYARTIFERYKDKVKYWMNFNEINTLAIMPALGGGFHESFDDPSRFQRIYQAAHHQFVASALAVKACHEIIPDAKIGMMLAGQLSYPYSCNPDDVFANLKQSRQSLFFSDVMMRGVYPAYTTRMFEELNVQLEMKEGDLDIIKNNTSDYLALSYYMSSVVMSDTSQLKKIGNMSIGVSNPYLQTSEWGWQIDSKGLRIYLNQLYDRYQKPLFIVENGLGAIDILENETVHDTYRIDYIRKHIEQMKEAIQDGVELMGYLPWGCIDLVSCSTGEMKKRYGFIYVDIDNEGQGSCKRYKKESFEWYQKVIASNGEEI</sequence>
<dbReference type="EMBL" id="ADKX01000049">
    <property type="protein sequence ID" value="EFW03237.1"/>
    <property type="molecule type" value="Genomic_DNA"/>
</dbReference>
<evidence type="ECO:0000256" key="2">
    <source>
        <dbReference type="ARBA" id="ARBA00022801"/>
    </source>
</evidence>
<dbReference type="Proteomes" id="UP000003157">
    <property type="component" value="Unassembled WGS sequence"/>
</dbReference>
<dbReference type="PRINTS" id="PR00131">
    <property type="entry name" value="GLHYDRLASE1"/>
</dbReference>
<dbReference type="InterPro" id="IPR033132">
    <property type="entry name" value="GH_1_N_CS"/>
</dbReference>
<dbReference type="FunFam" id="3.20.20.80:FF:000004">
    <property type="entry name" value="Beta-glucosidase 6-phospho-beta-glucosidase"/>
    <property type="match status" value="1"/>
</dbReference>
<dbReference type="AlphaFoldDB" id="E7GFH6"/>
<dbReference type="SUPFAM" id="SSF51445">
    <property type="entry name" value="(Trans)glycosidases"/>
    <property type="match status" value="1"/>
</dbReference>
<dbReference type="GO" id="GO:0008422">
    <property type="term" value="F:beta-glucosidase activity"/>
    <property type="evidence" value="ECO:0007669"/>
    <property type="project" value="TreeGrafter"/>
</dbReference>